<dbReference type="EMBL" id="HACG01028265">
    <property type="protein sequence ID" value="CEK75130.1"/>
    <property type="molecule type" value="Transcribed_RNA"/>
</dbReference>
<dbReference type="InterPro" id="IPR051656">
    <property type="entry name" value="LEM_domain"/>
</dbReference>
<dbReference type="Gene3D" id="1.10.720.40">
    <property type="match status" value="1"/>
</dbReference>
<feature type="transmembrane region" description="Helical" evidence="2">
    <location>
        <begin position="147"/>
        <end position="165"/>
    </location>
</feature>
<dbReference type="PANTHER" id="PTHR12019">
    <property type="entry name" value="LAMINA-ASSOCIATED POLYPEPTIDE THYMOPOIETIN"/>
    <property type="match status" value="1"/>
</dbReference>
<gene>
    <name evidence="4" type="primary">ORF94140</name>
</gene>
<evidence type="ECO:0000256" key="1">
    <source>
        <dbReference type="SAM" id="MobiDB-lite"/>
    </source>
</evidence>
<dbReference type="PANTHER" id="PTHR12019:SF9">
    <property type="entry name" value="THYMOPOIETIN"/>
    <property type="match status" value="1"/>
</dbReference>
<reference evidence="4" key="1">
    <citation type="submission" date="2014-12" db="EMBL/GenBank/DDBJ databases">
        <title>Insight into the proteome of Arion vulgaris.</title>
        <authorList>
            <person name="Aradska J."/>
            <person name="Bulat T."/>
            <person name="Smidak R."/>
            <person name="Sarate P."/>
            <person name="Gangsoo J."/>
            <person name="Sialana F."/>
            <person name="Bilban M."/>
            <person name="Lubec G."/>
        </authorList>
    </citation>
    <scope>NUCLEOTIDE SEQUENCE</scope>
    <source>
        <tissue evidence="4">Skin</tissue>
    </source>
</reference>
<name>A0A0B7A578_9EUPU</name>
<sequence>MPPTGQPDVSSLSDEKLSQMLLKYAVDVGPINAATRQTYERRLVKLMTGTVLPPTHNYPPVDDDDHDDDDDCEADEEVQTRLPASKTWPSPILPEPLQPRVRSMREAETRIYPSLSKDRLTTFSHSTPVSRSVPKATPEEETKSISIWLKLLTLGIALTLIYLIYANMEPQAVSSIPEINSKVEV</sequence>
<dbReference type="AlphaFoldDB" id="A0A0B7A578"/>
<evidence type="ECO:0000259" key="3">
    <source>
        <dbReference type="PROSITE" id="PS50954"/>
    </source>
</evidence>
<accession>A0A0B7A578</accession>
<dbReference type="Pfam" id="PF03020">
    <property type="entry name" value="LEM"/>
    <property type="match status" value="1"/>
</dbReference>
<proteinExistence type="predicted"/>
<feature type="compositionally biased region" description="Acidic residues" evidence="1">
    <location>
        <begin position="61"/>
        <end position="77"/>
    </location>
</feature>
<keyword evidence="2" id="KW-1133">Transmembrane helix</keyword>
<keyword evidence="2" id="KW-0472">Membrane</keyword>
<dbReference type="SUPFAM" id="SSF63451">
    <property type="entry name" value="LEM domain"/>
    <property type="match status" value="1"/>
</dbReference>
<protein>
    <recommendedName>
        <fullName evidence="3">LEM domain-containing protein</fullName>
    </recommendedName>
</protein>
<feature type="region of interest" description="Disordered" evidence="1">
    <location>
        <begin position="49"/>
        <end position="102"/>
    </location>
</feature>
<keyword evidence="2" id="KW-0812">Transmembrane</keyword>
<dbReference type="InterPro" id="IPR003887">
    <property type="entry name" value="LEM_dom"/>
</dbReference>
<dbReference type="PROSITE" id="PS50954">
    <property type="entry name" value="LEM"/>
    <property type="match status" value="1"/>
</dbReference>
<dbReference type="SMART" id="SM00540">
    <property type="entry name" value="LEM"/>
    <property type="match status" value="1"/>
</dbReference>
<feature type="domain" description="LEM" evidence="3">
    <location>
        <begin position="6"/>
        <end position="50"/>
    </location>
</feature>
<dbReference type="InterPro" id="IPR011015">
    <property type="entry name" value="LEM/LEM-like_dom_sf"/>
</dbReference>
<organism evidence="4">
    <name type="scientific">Arion vulgaris</name>
    <dbReference type="NCBI Taxonomy" id="1028688"/>
    <lineage>
        <taxon>Eukaryota</taxon>
        <taxon>Metazoa</taxon>
        <taxon>Spiralia</taxon>
        <taxon>Lophotrochozoa</taxon>
        <taxon>Mollusca</taxon>
        <taxon>Gastropoda</taxon>
        <taxon>Heterobranchia</taxon>
        <taxon>Euthyneura</taxon>
        <taxon>Panpulmonata</taxon>
        <taxon>Eupulmonata</taxon>
        <taxon>Stylommatophora</taxon>
        <taxon>Helicina</taxon>
        <taxon>Arionoidea</taxon>
        <taxon>Arionidae</taxon>
        <taxon>Arion</taxon>
    </lineage>
</organism>
<dbReference type="CDD" id="cd12940">
    <property type="entry name" value="LEM_LAP2_LEMD1"/>
    <property type="match status" value="1"/>
</dbReference>
<evidence type="ECO:0000313" key="4">
    <source>
        <dbReference type="EMBL" id="CEK75130.1"/>
    </source>
</evidence>
<evidence type="ECO:0000256" key="2">
    <source>
        <dbReference type="SAM" id="Phobius"/>
    </source>
</evidence>